<dbReference type="STRING" id="478744.SAMN05444359_1133"/>
<proteinExistence type="predicted"/>
<dbReference type="EMBL" id="FOFB01000013">
    <property type="protein sequence ID" value="SEQ63319.1"/>
    <property type="molecule type" value="Genomic_DNA"/>
</dbReference>
<name>A0A1H9HLU7_9BACT</name>
<dbReference type="Proteomes" id="UP000199021">
    <property type="component" value="Unassembled WGS sequence"/>
</dbReference>
<organism evidence="1 2">
    <name type="scientific">Neolewinella agarilytica</name>
    <dbReference type="NCBI Taxonomy" id="478744"/>
    <lineage>
        <taxon>Bacteria</taxon>
        <taxon>Pseudomonadati</taxon>
        <taxon>Bacteroidota</taxon>
        <taxon>Saprospiria</taxon>
        <taxon>Saprospirales</taxon>
        <taxon>Lewinellaceae</taxon>
        <taxon>Neolewinella</taxon>
    </lineage>
</organism>
<reference evidence="2" key="1">
    <citation type="submission" date="2016-10" db="EMBL/GenBank/DDBJ databases">
        <authorList>
            <person name="Varghese N."/>
            <person name="Submissions S."/>
        </authorList>
    </citation>
    <scope>NUCLEOTIDE SEQUENCE [LARGE SCALE GENOMIC DNA]</scope>
    <source>
        <strain evidence="2">DSM 24740</strain>
    </source>
</reference>
<dbReference type="RefSeq" id="WP_090168966.1">
    <property type="nucleotide sequence ID" value="NZ_FOFB01000013.1"/>
</dbReference>
<dbReference type="OrthoDB" id="7058235at2"/>
<gene>
    <name evidence="1" type="ORF">SAMN05444359_1133</name>
</gene>
<sequence>MRYSAEETTKRIETFQTDLKALSSVEVIRKYITFGEVAALEEHNYYQLKYEISDFFEIHPSQVLMVGSGKTGFSISEKLHAKPPKKRYRHFSEESDLDMAIVSQELFDIIWKEVIEFSDDKALWPRSDDFKNYLFEGWIRPDKLPPSFTFKNGKEWWEFFRKLTSKGTYGPYKIAAGLYKSWYHLERYQAVTVNECKQLL</sequence>
<dbReference type="InParanoid" id="A0A1H9HLU7"/>
<dbReference type="AlphaFoldDB" id="A0A1H9HLU7"/>
<evidence type="ECO:0000313" key="1">
    <source>
        <dbReference type="EMBL" id="SEQ63319.1"/>
    </source>
</evidence>
<keyword evidence="2" id="KW-1185">Reference proteome</keyword>
<protein>
    <submittedName>
        <fullName evidence="1">Uncharacterized protein</fullName>
    </submittedName>
</protein>
<evidence type="ECO:0000313" key="2">
    <source>
        <dbReference type="Proteomes" id="UP000199021"/>
    </source>
</evidence>
<accession>A0A1H9HLU7</accession>